<evidence type="ECO:0000313" key="4">
    <source>
        <dbReference type="EMBL" id="MFC0633870.1"/>
    </source>
</evidence>
<dbReference type="PANTHER" id="PTHR43877:SF5">
    <property type="entry name" value="BLL8307 PROTEIN"/>
    <property type="match status" value="1"/>
</dbReference>
<keyword evidence="2 4" id="KW-0012">Acyltransferase</keyword>
<organism evidence="4 5">
    <name type="scientific">Brevundimonas balnearis</name>
    <dbReference type="NCBI Taxonomy" id="1572858"/>
    <lineage>
        <taxon>Bacteria</taxon>
        <taxon>Pseudomonadati</taxon>
        <taxon>Pseudomonadota</taxon>
        <taxon>Alphaproteobacteria</taxon>
        <taxon>Caulobacterales</taxon>
        <taxon>Caulobacteraceae</taxon>
        <taxon>Brevundimonas</taxon>
    </lineage>
</organism>
<keyword evidence="5" id="KW-1185">Reference proteome</keyword>
<accession>A0ABV6R2M1</accession>
<dbReference type="InterPro" id="IPR016181">
    <property type="entry name" value="Acyl_CoA_acyltransferase"/>
</dbReference>
<dbReference type="EC" id="2.3.-.-" evidence="4"/>
<name>A0ABV6R2M1_9CAUL</name>
<evidence type="ECO:0000256" key="1">
    <source>
        <dbReference type="ARBA" id="ARBA00022679"/>
    </source>
</evidence>
<protein>
    <submittedName>
        <fullName evidence="4">GNAT family N-acetyltransferase</fullName>
        <ecNumber evidence="4">2.3.-.-</ecNumber>
    </submittedName>
</protein>
<dbReference type="CDD" id="cd04301">
    <property type="entry name" value="NAT_SF"/>
    <property type="match status" value="1"/>
</dbReference>
<dbReference type="InterPro" id="IPR000182">
    <property type="entry name" value="GNAT_dom"/>
</dbReference>
<dbReference type="GO" id="GO:0016746">
    <property type="term" value="F:acyltransferase activity"/>
    <property type="evidence" value="ECO:0007669"/>
    <property type="project" value="UniProtKB-KW"/>
</dbReference>
<sequence length="166" mass="18090">MRPATPEARLAAQARIVAADFEDHKVRELLALHFAQMRDQSPADACHVLSIDSLKAPDISLFSLWEEDDLLGVGALKALGDATGEIKSMRTHPDAIGRGVGGRILEHLIAEATRRGYRRLSLETGSGPAFEAALALYRRRGFVEGEPFGGYPPTDFTVFLHLDLPA</sequence>
<proteinExistence type="predicted"/>
<evidence type="ECO:0000259" key="3">
    <source>
        <dbReference type="PROSITE" id="PS51186"/>
    </source>
</evidence>
<keyword evidence="1 4" id="KW-0808">Transferase</keyword>
<evidence type="ECO:0000256" key="2">
    <source>
        <dbReference type="ARBA" id="ARBA00023315"/>
    </source>
</evidence>
<gene>
    <name evidence="4" type="ORF">ACFFGE_08255</name>
</gene>
<dbReference type="Proteomes" id="UP001589906">
    <property type="component" value="Unassembled WGS sequence"/>
</dbReference>
<dbReference type="Gene3D" id="3.40.630.30">
    <property type="match status" value="1"/>
</dbReference>
<comment type="caution">
    <text evidence="4">The sequence shown here is derived from an EMBL/GenBank/DDBJ whole genome shotgun (WGS) entry which is preliminary data.</text>
</comment>
<dbReference type="EMBL" id="JBHLSW010000005">
    <property type="protein sequence ID" value="MFC0633870.1"/>
    <property type="molecule type" value="Genomic_DNA"/>
</dbReference>
<dbReference type="RefSeq" id="WP_376835838.1">
    <property type="nucleotide sequence ID" value="NZ_JBHLSW010000005.1"/>
</dbReference>
<dbReference type="SUPFAM" id="SSF55729">
    <property type="entry name" value="Acyl-CoA N-acyltransferases (Nat)"/>
    <property type="match status" value="1"/>
</dbReference>
<feature type="domain" description="N-acetyltransferase" evidence="3">
    <location>
        <begin position="16"/>
        <end position="165"/>
    </location>
</feature>
<dbReference type="PANTHER" id="PTHR43877">
    <property type="entry name" value="AMINOALKYLPHOSPHONATE N-ACETYLTRANSFERASE-RELATED-RELATED"/>
    <property type="match status" value="1"/>
</dbReference>
<reference evidence="4 5" key="1">
    <citation type="submission" date="2024-09" db="EMBL/GenBank/DDBJ databases">
        <authorList>
            <person name="Sun Q."/>
            <person name="Mori K."/>
        </authorList>
    </citation>
    <scope>NUCLEOTIDE SEQUENCE [LARGE SCALE GENOMIC DNA]</scope>
    <source>
        <strain evidence="4 5">NCAIM B.02621</strain>
    </source>
</reference>
<dbReference type="InterPro" id="IPR050832">
    <property type="entry name" value="Bact_Acetyltransf"/>
</dbReference>
<evidence type="ECO:0000313" key="5">
    <source>
        <dbReference type="Proteomes" id="UP001589906"/>
    </source>
</evidence>
<dbReference type="Pfam" id="PF00583">
    <property type="entry name" value="Acetyltransf_1"/>
    <property type="match status" value="1"/>
</dbReference>
<dbReference type="PROSITE" id="PS51186">
    <property type="entry name" value="GNAT"/>
    <property type="match status" value="1"/>
</dbReference>